<feature type="coiled-coil region" evidence="1">
    <location>
        <begin position="26"/>
        <end position="64"/>
    </location>
</feature>
<dbReference type="AlphaFoldDB" id="A0A6C0I7L5"/>
<keyword evidence="1" id="KW-0175">Coiled coil</keyword>
<evidence type="ECO:0000313" key="2">
    <source>
        <dbReference type="EMBL" id="QHT88981.1"/>
    </source>
</evidence>
<organism evidence="2">
    <name type="scientific">viral metagenome</name>
    <dbReference type="NCBI Taxonomy" id="1070528"/>
    <lineage>
        <taxon>unclassified sequences</taxon>
        <taxon>metagenomes</taxon>
        <taxon>organismal metagenomes</taxon>
    </lineage>
</organism>
<dbReference type="EMBL" id="MN740129">
    <property type="protein sequence ID" value="QHT88981.1"/>
    <property type="molecule type" value="Genomic_DNA"/>
</dbReference>
<sequence length="276" mass="32526">MNTNAEEGRTGRRIRNRDRPAEYFESEEYKQRKEDYEKRMNERLRQLRIEEDKKRQEQKMLEMRLEKSMGTQTEFIPKLTYKELQKQPFLARITAQLETNDHDGYCSSEECEYKKKIIKTNIPVPDRYDSCPLGELKDEYLKYHNWANHLPVPEVNVEGSEYCRYHCPKGGVGKHEYRYTIKKVDIIENPKYDESKDDYTTIKTITAEQMIAALSKLPPDAKLVITESGFYSTSEFSEVKLPEEYIVGSKSVTDERIRGIPPGAKVYRIGHSEQHY</sequence>
<reference evidence="2" key="1">
    <citation type="journal article" date="2020" name="Nature">
        <title>Giant virus diversity and host interactions through global metagenomics.</title>
        <authorList>
            <person name="Schulz F."/>
            <person name="Roux S."/>
            <person name="Paez-Espino D."/>
            <person name="Jungbluth S."/>
            <person name="Walsh D.A."/>
            <person name="Denef V.J."/>
            <person name="McMahon K.D."/>
            <person name="Konstantinidis K.T."/>
            <person name="Eloe-Fadrosh E.A."/>
            <person name="Kyrpides N.C."/>
            <person name="Woyke T."/>
        </authorList>
    </citation>
    <scope>NUCLEOTIDE SEQUENCE</scope>
    <source>
        <strain evidence="2">GVMAG-M-3300023184-51</strain>
    </source>
</reference>
<protein>
    <submittedName>
        <fullName evidence="2">Uncharacterized protein</fullName>
    </submittedName>
</protein>
<proteinExistence type="predicted"/>
<evidence type="ECO:0000256" key="1">
    <source>
        <dbReference type="SAM" id="Coils"/>
    </source>
</evidence>
<name>A0A6C0I7L5_9ZZZZ</name>
<accession>A0A6C0I7L5</accession>